<dbReference type="AlphaFoldDB" id="A0A1A9WEK0"/>
<evidence type="ECO:0000256" key="8">
    <source>
        <dbReference type="ARBA" id="ARBA00023159"/>
    </source>
</evidence>
<dbReference type="PROSITE" id="PS50114">
    <property type="entry name" value="GATA_ZN_FINGER_2"/>
    <property type="match status" value="2"/>
</dbReference>
<evidence type="ECO:0000313" key="14">
    <source>
        <dbReference type="EnsemblMetazoa" id="GBRI016761-PA"/>
    </source>
</evidence>
<keyword evidence="2" id="KW-0479">Metal-binding</keyword>
<proteinExistence type="predicted"/>
<dbReference type="SUPFAM" id="SSF57716">
    <property type="entry name" value="Glucocorticoid receptor-like (DNA-binding domain)"/>
    <property type="match status" value="2"/>
</dbReference>
<dbReference type="Proteomes" id="UP000091820">
    <property type="component" value="Unassembled WGS sequence"/>
</dbReference>
<dbReference type="InterPro" id="IPR013088">
    <property type="entry name" value="Znf_NHR/GATA"/>
</dbReference>
<keyword evidence="15" id="KW-1185">Reference proteome</keyword>
<dbReference type="GO" id="GO:0005634">
    <property type="term" value="C:nucleus"/>
    <property type="evidence" value="ECO:0007669"/>
    <property type="project" value="UniProtKB-SubCell"/>
</dbReference>
<keyword evidence="7" id="KW-0238">DNA-binding</keyword>
<reference evidence="15" key="1">
    <citation type="submission" date="2014-03" db="EMBL/GenBank/DDBJ databases">
        <authorList>
            <person name="Aksoy S."/>
            <person name="Warren W."/>
            <person name="Wilson R.K."/>
        </authorList>
    </citation>
    <scope>NUCLEOTIDE SEQUENCE [LARGE SCALE GENOMIC DNA]</scope>
    <source>
        <strain evidence="15">IAEA</strain>
    </source>
</reference>
<dbReference type="PANTHER" id="PTHR10071">
    <property type="entry name" value="TRANSCRIPTION FACTOR GATA FAMILY MEMBER"/>
    <property type="match status" value="1"/>
</dbReference>
<dbReference type="SMART" id="SM00401">
    <property type="entry name" value="ZnF_GATA"/>
    <property type="match status" value="2"/>
</dbReference>
<dbReference type="GO" id="GO:0008270">
    <property type="term" value="F:zinc ion binding"/>
    <property type="evidence" value="ECO:0007669"/>
    <property type="project" value="UniProtKB-KW"/>
</dbReference>
<dbReference type="GO" id="GO:0045944">
    <property type="term" value="P:positive regulation of transcription by RNA polymerase II"/>
    <property type="evidence" value="ECO:0007669"/>
    <property type="project" value="TreeGrafter"/>
</dbReference>
<dbReference type="EnsemblMetazoa" id="GBRI016761-RA">
    <property type="protein sequence ID" value="GBRI016761-PA"/>
    <property type="gene ID" value="GBRI016761"/>
</dbReference>
<feature type="domain" description="GATA-type" evidence="13">
    <location>
        <begin position="267"/>
        <end position="320"/>
    </location>
</feature>
<organism evidence="14 15">
    <name type="scientific">Glossina brevipalpis</name>
    <dbReference type="NCBI Taxonomy" id="37001"/>
    <lineage>
        <taxon>Eukaryota</taxon>
        <taxon>Metazoa</taxon>
        <taxon>Ecdysozoa</taxon>
        <taxon>Arthropoda</taxon>
        <taxon>Hexapoda</taxon>
        <taxon>Insecta</taxon>
        <taxon>Pterygota</taxon>
        <taxon>Neoptera</taxon>
        <taxon>Endopterygota</taxon>
        <taxon>Diptera</taxon>
        <taxon>Brachycera</taxon>
        <taxon>Muscomorpha</taxon>
        <taxon>Hippoboscoidea</taxon>
        <taxon>Glossinidae</taxon>
        <taxon>Glossina</taxon>
    </lineage>
</organism>
<feature type="compositionally biased region" description="Low complexity" evidence="12">
    <location>
        <begin position="485"/>
        <end position="504"/>
    </location>
</feature>
<accession>A0A1A9WEK0</accession>
<keyword evidence="6" id="KW-0805">Transcription regulation</keyword>
<keyword evidence="5" id="KW-0862">Zinc</keyword>
<dbReference type="FunFam" id="3.30.50.10:FF:000001">
    <property type="entry name" value="GATA transcription factor (GATAd)"/>
    <property type="match status" value="1"/>
</dbReference>
<dbReference type="VEuPathDB" id="VectorBase:GBRI016761"/>
<feature type="region of interest" description="Disordered" evidence="12">
    <location>
        <begin position="312"/>
        <end position="351"/>
    </location>
</feature>
<evidence type="ECO:0000256" key="5">
    <source>
        <dbReference type="ARBA" id="ARBA00022833"/>
    </source>
</evidence>
<reference evidence="14" key="2">
    <citation type="submission" date="2020-05" db="UniProtKB">
        <authorList>
            <consortium name="EnsemblMetazoa"/>
        </authorList>
    </citation>
    <scope>IDENTIFICATION</scope>
    <source>
        <strain evidence="14">IAEA</strain>
    </source>
</reference>
<keyword evidence="10" id="KW-0539">Nucleus</keyword>
<evidence type="ECO:0000256" key="7">
    <source>
        <dbReference type="ARBA" id="ARBA00023125"/>
    </source>
</evidence>
<dbReference type="Gene3D" id="3.30.50.10">
    <property type="entry name" value="Erythroid Transcription Factor GATA-1, subunit A"/>
    <property type="match status" value="2"/>
</dbReference>
<feature type="region of interest" description="Disordered" evidence="12">
    <location>
        <begin position="485"/>
        <end position="557"/>
    </location>
</feature>
<keyword evidence="4 11" id="KW-0863">Zinc-finger</keyword>
<evidence type="ECO:0000256" key="3">
    <source>
        <dbReference type="ARBA" id="ARBA00022737"/>
    </source>
</evidence>
<keyword evidence="3" id="KW-0677">Repeat</keyword>
<evidence type="ECO:0000313" key="15">
    <source>
        <dbReference type="Proteomes" id="UP000091820"/>
    </source>
</evidence>
<dbReference type="GO" id="GO:0045165">
    <property type="term" value="P:cell fate commitment"/>
    <property type="evidence" value="ECO:0007669"/>
    <property type="project" value="TreeGrafter"/>
</dbReference>
<dbReference type="PROSITE" id="PS00344">
    <property type="entry name" value="GATA_ZN_FINGER_1"/>
    <property type="match status" value="2"/>
</dbReference>
<sequence length="622" mass="66858">MASQHPHKISVFSMTAIIIVLNTFGSLERSKPTFEPSFAKNFSNLVRQPLPISQSPSIAIHQRQLHHHEQHSDFYTETIDISHDHRKSSHIPQTTKMYHSGAGYPDLTGNASGTGVSSYHQQAAAAVATVSAPVYVPSNRALTSSQYQHVAAHFGTAAAQNAWTSDSFGTAHAQLPPQFYTQNAVMMGSWRAAYDPTGFQRSSPYDSAIDFQFGEGRECVNCGAISTPLWRRDGTGHYLCNACGLYHKMNGMNRPLIKPSKRLTATRRLGLCCTNCGTRTTTLWRRNNEGEPVCNACGLYFKLHGVNRPLAMRKDGIQTRKRKPKKSSSSSENSKDIKDEDHKPSLALDRHSLSGSLATRLQNDLAVKGTNNSTSVLHTLSLSSASSALHNSLSHHHMHIPSTSSAPQTRLSSQHSAITHTSAANNINGSNTSTSTSANLTHNTNLCSSSAITMQSNLSHTQLSGTAFSSHPAAPTKYEHLLGSTNSLTNGLTGPGTGSSSSNYHHSHHLHHHHHHHAAAAAVHHATHHHQHHSPSLSHHHVSSSAGPGGTSSMGYSVKAESSATNYDYVNNCYFGSSFGPLGGSPTSAATSGLHGNAASDMAGVYHHQHNVIQAAKLMATS</sequence>
<dbReference type="GO" id="GO:0000122">
    <property type="term" value="P:negative regulation of transcription by RNA polymerase II"/>
    <property type="evidence" value="ECO:0007669"/>
    <property type="project" value="TreeGrafter"/>
</dbReference>
<feature type="compositionally biased region" description="Basic residues" evidence="12">
    <location>
        <begin position="525"/>
        <end position="542"/>
    </location>
</feature>
<dbReference type="InterPro" id="IPR000679">
    <property type="entry name" value="Znf_GATA"/>
</dbReference>
<protein>
    <recommendedName>
        <fullName evidence="13">GATA-type domain-containing protein</fullName>
    </recommendedName>
</protein>
<evidence type="ECO:0000259" key="13">
    <source>
        <dbReference type="PROSITE" id="PS50114"/>
    </source>
</evidence>
<evidence type="ECO:0000256" key="2">
    <source>
        <dbReference type="ARBA" id="ARBA00022723"/>
    </source>
</evidence>
<comment type="subcellular location">
    <subcellularLocation>
        <location evidence="1">Nucleus</location>
    </subcellularLocation>
</comment>
<dbReference type="Pfam" id="PF00320">
    <property type="entry name" value="GATA"/>
    <property type="match status" value="2"/>
</dbReference>
<feature type="domain" description="GATA-type" evidence="13">
    <location>
        <begin position="213"/>
        <end position="267"/>
    </location>
</feature>
<evidence type="ECO:0000256" key="12">
    <source>
        <dbReference type="SAM" id="MobiDB-lite"/>
    </source>
</evidence>
<evidence type="ECO:0000256" key="10">
    <source>
        <dbReference type="ARBA" id="ARBA00023242"/>
    </source>
</evidence>
<dbReference type="CDD" id="cd00202">
    <property type="entry name" value="ZnF_GATA"/>
    <property type="match status" value="2"/>
</dbReference>
<feature type="compositionally biased region" description="Basic residues" evidence="12">
    <location>
        <begin position="505"/>
        <end position="518"/>
    </location>
</feature>
<evidence type="ECO:0000256" key="6">
    <source>
        <dbReference type="ARBA" id="ARBA00023015"/>
    </source>
</evidence>
<evidence type="ECO:0000256" key="1">
    <source>
        <dbReference type="ARBA" id="ARBA00004123"/>
    </source>
</evidence>
<dbReference type="GO" id="GO:0000981">
    <property type="term" value="F:DNA-binding transcription factor activity, RNA polymerase II-specific"/>
    <property type="evidence" value="ECO:0007669"/>
    <property type="project" value="TreeGrafter"/>
</dbReference>
<evidence type="ECO:0000256" key="9">
    <source>
        <dbReference type="ARBA" id="ARBA00023163"/>
    </source>
</evidence>
<dbReference type="FunFam" id="3.30.50.10:FF:000002">
    <property type="entry name" value="Gata transcription factor gatad"/>
    <property type="match status" value="1"/>
</dbReference>
<evidence type="ECO:0000256" key="4">
    <source>
        <dbReference type="ARBA" id="ARBA00022771"/>
    </source>
</evidence>
<keyword evidence="9" id="KW-0804">Transcription</keyword>
<feature type="region of interest" description="Disordered" evidence="12">
    <location>
        <begin position="397"/>
        <end position="417"/>
    </location>
</feature>
<keyword evidence="8" id="KW-0010">Activator</keyword>
<dbReference type="STRING" id="37001.A0A1A9WEK0"/>
<evidence type="ECO:0000256" key="11">
    <source>
        <dbReference type="PROSITE-ProRule" id="PRU00094"/>
    </source>
</evidence>
<dbReference type="PRINTS" id="PR00619">
    <property type="entry name" value="GATAZNFINGER"/>
</dbReference>
<feature type="compositionally biased region" description="Polar residues" evidence="12">
    <location>
        <begin position="401"/>
        <end position="417"/>
    </location>
</feature>
<dbReference type="InterPro" id="IPR039355">
    <property type="entry name" value="Transcription_factor_GATA"/>
</dbReference>
<name>A0A1A9WEK0_9MUSC</name>
<dbReference type="PANTHER" id="PTHR10071:SF337">
    <property type="entry name" value="GATA-BINDING FACTOR A"/>
    <property type="match status" value="1"/>
</dbReference>
<feature type="compositionally biased region" description="Basic and acidic residues" evidence="12">
    <location>
        <begin position="333"/>
        <end position="351"/>
    </location>
</feature>
<dbReference type="GO" id="GO:0000978">
    <property type="term" value="F:RNA polymerase II cis-regulatory region sequence-specific DNA binding"/>
    <property type="evidence" value="ECO:0007669"/>
    <property type="project" value="TreeGrafter"/>
</dbReference>